<keyword evidence="1" id="KW-0285">Flavoprotein</keyword>
<sequence>MLQNKMRAKFGLSLSNRAVLFDWATMDDLVEAAIIAEESGCFSGVWVGDNLLSKPRIESIVTLSAIAARTTRVKLGTICLASFPLRDPILLAIQWASLDVLSRGRTILAVCSGGSASDGPQFAQELATMNVSSGDRVGRLVEGVQIIRRLWSEERVTHQGTFYSFTDLEVQPKPVQKSVPILIAANPKPQGLDDRVVDRILRRVATYGDGWQTDATPVETFRERFDRIREYAEAQGRDAKNFDSCLHLMVNINDDHQQALAEAQHFLQSYYGAGTVSQEKADLWLACGSPEAVAEKIEAYIDAGCTMPVLRFVSPDLKGQLRRCIEEVMPAFSSD</sequence>
<evidence type="ECO:0000259" key="5">
    <source>
        <dbReference type="Pfam" id="PF00296"/>
    </source>
</evidence>
<dbReference type="InterPro" id="IPR011251">
    <property type="entry name" value="Luciferase-like_dom"/>
</dbReference>
<protein>
    <recommendedName>
        <fullName evidence="5">Luciferase-like domain-containing protein</fullName>
    </recommendedName>
</protein>
<reference evidence="6" key="1">
    <citation type="submission" date="2018-05" db="EMBL/GenBank/DDBJ databases">
        <authorList>
            <person name="Lanie J.A."/>
            <person name="Ng W.-L."/>
            <person name="Kazmierczak K.M."/>
            <person name="Andrzejewski T.M."/>
            <person name="Davidsen T.M."/>
            <person name="Wayne K.J."/>
            <person name="Tettelin H."/>
            <person name="Glass J.I."/>
            <person name="Rusch D."/>
            <person name="Podicherti R."/>
            <person name="Tsui H.-C.T."/>
            <person name="Winkler M.E."/>
        </authorList>
    </citation>
    <scope>NUCLEOTIDE SEQUENCE</scope>
</reference>
<dbReference type="Pfam" id="PF00296">
    <property type="entry name" value="Bac_luciferase"/>
    <property type="match status" value="1"/>
</dbReference>
<dbReference type="AlphaFoldDB" id="A0A381UQC1"/>
<keyword evidence="3" id="KW-0560">Oxidoreductase</keyword>
<evidence type="ECO:0000256" key="2">
    <source>
        <dbReference type="ARBA" id="ARBA00022643"/>
    </source>
</evidence>
<dbReference type="PANTHER" id="PTHR42847:SF4">
    <property type="entry name" value="ALKANESULFONATE MONOOXYGENASE-RELATED"/>
    <property type="match status" value="1"/>
</dbReference>
<keyword evidence="4" id="KW-0503">Monooxygenase</keyword>
<dbReference type="InterPro" id="IPR050172">
    <property type="entry name" value="SsuD_RutA_monooxygenase"/>
</dbReference>
<evidence type="ECO:0000256" key="4">
    <source>
        <dbReference type="ARBA" id="ARBA00023033"/>
    </source>
</evidence>
<accession>A0A381UQC1</accession>
<dbReference type="SUPFAM" id="SSF51679">
    <property type="entry name" value="Bacterial luciferase-like"/>
    <property type="match status" value="1"/>
</dbReference>
<dbReference type="PANTHER" id="PTHR42847">
    <property type="entry name" value="ALKANESULFONATE MONOOXYGENASE"/>
    <property type="match status" value="1"/>
</dbReference>
<organism evidence="6">
    <name type="scientific">marine metagenome</name>
    <dbReference type="NCBI Taxonomy" id="408172"/>
    <lineage>
        <taxon>unclassified sequences</taxon>
        <taxon>metagenomes</taxon>
        <taxon>ecological metagenomes</taxon>
    </lineage>
</organism>
<evidence type="ECO:0000313" key="6">
    <source>
        <dbReference type="EMBL" id="SVA29838.1"/>
    </source>
</evidence>
<gene>
    <name evidence="6" type="ORF">METZ01_LOCUS82692</name>
</gene>
<evidence type="ECO:0000256" key="3">
    <source>
        <dbReference type="ARBA" id="ARBA00023002"/>
    </source>
</evidence>
<evidence type="ECO:0000256" key="1">
    <source>
        <dbReference type="ARBA" id="ARBA00022630"/>
    </source>
</evidence>
<proteinExistence type="predicted"/>
<dbReference type="Gene3D" id="3.20.20.30">
    <property type="entry name" value="Luciferase-like domain"/>
    <property type="match status" value="1"/>
</dbReference>
<feature type="domain" description="Luciferase-like" evidence="5">
    <location>
        <begin position="25"/>
        <end position="306"/>
    </location>
</feature>
<dbReference type="GO" id="GO:0046306">
    <property type="term" value="P:alkanesulfonate catabolic process"/>
    <property type="evidence" value="ECO:0007669"/>
    <property type="project" value="TreeGrafter"/>
</dbReference>
<dbReference type="InterPro" id="IPR036661">
    <property type="entry name" value="Luciferase-like_sf"/>
</dbReference>
<keyword evidence="2" id="KW-0288">FMN</keyword>
<name>A0A381UQC1_9ZZZZ</name>
<dbReference type="GO" id="GO:0008726">
    <property type="term" value="F:alkanesulfonate monooxygenase activity"/>
    <property type="evidence" value="ECO:0007669"/>
    <property type="project" value="TreeGrafter"/>
</dbReference>
<dbReference type="EMBL" id="UINC01006820">
    <property type="protein sequence ID" value="SVA29838.1"/>
    <property type="molecule type" value="Genomic_DNA"/>
</dbReference>